<evidence type="ECO:0000256" key="1">
    <source>
        <dbReference type="SAM" id="MobiDB-lite"/>
    </source>
</evidence>
<gene>
    <name evidence="2" type="ORF">KSP40_PGU013134</name>
</gene>
<feature type="region of interest" description="Disordered" evidence="1">
    <location>
        <begin position="64"/>
        <end position="102"/>
    </location>
</feature>
<dbReference type="PANTHER" id="PTHR34776:SF1">
    <property type="entry name" value="F17F16.3 PROTEIN"/>
    <property type="match status" value="1"/>
</dbReference>
<name>A0ABR2MCV8_9ASPA</name>
<feature type="compositionally biased region" description="Basic and acidic residues" evidence="1">
    <location>
        <begin position="65"/>
        <end position="81"/>
    </location>
</feature>
<proteinExistence type="predicted"/>
<evidence type="ECO:0000313" key="3">
    <source>
        <dbReference type="Proteomes" id="UP001412067"/>
    </source>
</evidence>
<reference evidence="2 3" key="1">
    <citation type="journal article" date="2022" name="Nat. Plants">
        <title>Genomes of leafy and leafless Platanthera orchids illuminate the evolution of mycoheterotrophy.</title>
        <authorList>
            <person name="Li M.H."/>
            <person name="Liu K.W."/>
            <person name="Li Z."/>
            <person name="Lu H.C."/>
            <person name="Ye Q.L."/>
            <person name="Zhang D."/>
            <person name="Wang J.Y."/>
            <person name="Li Y.F."/>
            <person name="Zhong Z.M."/>
            <person name="Liu X."/>
            <person name="Yu X."/>
            <person name="Liu D.K."/>
            <person name="Tu X.D."/>
            <person name="Liu B."/>
            <person name="Hao Y."/>
            <person name="Liao X.Y."/>
            <person name="Jiang Y.T."/>
            <person name="Sun W.H."/>
            <person name="Chen J."/>
            <person name="Chen Y.Q."/>
            <person name="Ai Y."/>
            <person name="Zhai J.W."/>
            <person name="Wu S.S."/>
            <person name="Zhou Z."/>
            <person name="Hsiao Y.Y."/>
            <person name="Wu W.L."/>
            <person name="Chen Y.Y."/>
            <person name="Lin Y.F."/>
            <person name="Hsu J.L."/>
            <person name="Li C.Y."/>
            <person name="Wang Z.W."/>
            <person name="Zhao X."/>
            <person name="Zhong W.Y."/>
            <person name="Ma X.K."/>
            <person name="Ma L."/>
            <person name="Huang J."/>
            <person name="Chen G.Z."/>
            <person name="Huang M.Z."/>
            <person name="Huang L."/>
            <person name="Peng D.H."/>
            <person name="Luo Y.B."/>
            <person name="Zou S.Q."/>
            <person name="Chen S.P."/>
            <person name="Lan S."/>
            <person name="Tsai W.C."/>
            <person name="Van de Peer Y."/>
            <person name="Liu Z.J."/>
        </authorList>
    </citation>
    <scope>NUCLEOTIDE SEQUENCE [LARGE SCALE GENOMIC DNA]</scope>
    <source>
        <strain evidence="2">Lor288</strain>
    </source>
</reference>
<dbReference type="PANTHER" id="PTHR34776">
    <property type="entry name" value="F17F16.3 PROTEIN"/>
    <property type="match status" value="1"/>
</dbReference>
<dbReference type="Proteomes" id="UP001412067">
    <property type="component" value="Unassembled WGS sequence"/>
</dbReference>
<feature type="region of interest" description="Disordered" evidence="1">
    <location>
        <begin position="116"/>
        <end position="137"/>
    </location>
</feature>
<protein>
    <submittedName>
        <fullName evidence="2">Uncharacterized protein</fullName>
    </submittedName>
</protein>
<sequence length="137" mass="15859">MHRCCSHLYQKLTSIYAEEYDTATRGHRRLEPARALAEGVYRFLRHQLGGRMHTHLIYKLELPTEDERNEPQEELNVEREGSFIIQIKNPEQPGRSGGFGGLQRKRRAAFPASLQGRFGSHRYTPADPQDFLNYEGC</sequence>
<organism evidence="2 3">
    <name type="scientific">Platanthera guangdongensis</name>
    <dbReference type="NCBI Taxonomy" id="2320717"/>
    <lineage>
        <taxon>Eukaryota</taxon>
        <taxon>Viridiplantae</taxon>
        <taxon>Streptophyta</taxon>
        <taxon>Embryophyta</taxon>
        <taxon>Tracheophyta</taxon>
        <taxon>Spermatophyta</taxon>
        <taxon>Magnoliopsida</taxon>
        <taxon>Liliopsida</taxon>
        <taxon>Asparagales</taxon>
        <taxon>Orchidaceae</taxon>
        <taxon>Orchidoideae</taxon>
        <taxon>Orchideae</taxon>
        <taxon>Orchidinae</taxon>
        <taxon>Platanthera</taxon>
    </lineage>
</organism>
<keyword evidence="3" id="KW-1185">Reference proteome</keyword>
<accession>A0ABR2MCV8</accession>
<dbReference type="EMBL" id="JBBWWR010000009">
    <property type="protein sequence ID" value="KAK8961948.1"/>
    <property type="molecule type" value="Genomic_DNA"/>
</dbReference>
<comment type="caution">
    <text evidence="2">The sequence shown here is derived from an EMBL/GenBank/DDBJ whole genome shotgun (WGS) entry which is preliminary data.</text>
</comment>
<evidence type="ECO:0000313" key="2">
    <source>
        <dbReference type="EMBL" id="KAK8961948.1"/>
    </source>
</evidence>